<comment type="caution">
    <text evidence="2">The sequence shown here is derived from an EMBL/GenBank/DDBJ whole genome shotgun (WGS) entry which is preliminary data.</text>
</comment>
<sequence>MGFIPVILTMSAAILLFILAVHNSLKSKKSQMEELRFSMEEGIKALTKDLSGMNMKDTDELSEIFHTAKSALEESHQEAFHLKVRKPYQQIKLLKSQYNQLIARKPYSFVAKIMGHQPI</sequence>
<feature type="transmembrane region" description="Helical" evidence="1">
    <location>
        <begin position="6"/>
        <end position="25"/>
    </location>
</feature>
<keyword evidence="1" id="KW-0812">Transmembrane</keyword>
<dbReference type="RefSeq" id="WP_009183113.1">
    <property type="nucleotide sequence ID" value="NZ_AMGM01000001.1"/>
</dbReference>
<accession>K1M4Z9</accession>
<evidence type="ECO:0000313" key="3">
    <source>
        <dbReference type="Proteomes" id="UP000004478"/>
    </source>
</evidence>
<protein>
    <recommendedName>
        <fullName evidence="4">LemA family protein</fullName>
    </recommendedName>
</protein>
<keyword evidence="3" id="KW-1185">Reference proteome</keyword>
<gene>
    <name evidence="2" type="ORF">B879_00058</name>
</gene>
<dbReference type="Proteomes" id="UP000004478">
    <property type="component" value="Unassembled WGS sequence"/>
</dbReference>
<name>K1M4Z9_CECL9</name>
<keyword evidence="1" id="KW-0472">Membrane</keyword>
<dbReference type="OrthoDB" id="840017at2"/>
<keyword evidence="1" id="KW-1133">Transmembrane helix</keyword>
<evidence type="ECO:0000256" key="1">
    <source>
        <dbReference type="SAM" id="Phobius"/>
    </source>
</evidence>
<reference evidence="2 3" key="1">
    <citation type="journal article" date="2012" name="J. Bacteriol.">
        <title>Draft Genome Sequence of Cecembia lonarensis Strain LW9T, Isolated from Lonar Lake, a Haloalkaline Lake in India.</title>
        <authorList>
            <person name="Shivaji S."/>
            <person name="Ara S."/>
            <person name="Singh A."/>
            <person name="Pinnaka A.K."/>
        </authorList>
    </citation>
    <scope>NUCLEOTIDE SEQUENCE [LARGE SCALE GENOMIC DNA]</scope>
    <source>
        <strain evidence="2 3">LW9</strain>
    </source>
</reference>
<organism evidence="2 3">
    <name type="scientific">Cecembia lonarensis (strain CCUG 58316 / KCTC 22772 / LW9)</name>
    <dbReference type="NCBI Taxonomy" id="1225176"/>
    <lineage>
        <taxon>Bacteria</taxon>
        <taxon>Pseudomonadati</taxon>
        <taxon>Bacteroidota</taxon>
        <taxon>Cytophagia</taxon>
        <taxon>Cytophagales</taxon>
        <taxon>Cyclobacteriaceae</taxon>
        <taxon>Cecembia</taxon>
    </lineage>
</organism>
<dbReference type="EMBL" id="AMGM01000001">
    <property type="protein sequence ID" value="EKB51264.1"/>
    <property type="molecule type" value="Genomic_DNA"/>
</dbReference>
<proteinExistence type="predicted"/>
<evidence type="ECO:0000313" key="2">
    <source>
        <dbReference type="EMBL" id="EKB51264.1"/>
    </source>
</evidence>
<dbReference type="AlphaFoldDB" id="K1M4Z9"/>
<evidence type="ECO:0008006" key="4">
    <source>
        <dbReference type="Google" id="ProtNLM"/>
    </source>
</evidence>